<evidence type="ECO:0000313" key="2">
    <source>
        <dbReference type="EMBL" id="VAV88409.1"/>
    </source>
</evidence>
<name>A0A3B0R884_9ZZZZ</name>
<dbReference type="GO" id="GO:0006275">
    <property type="term" value="P:regulation of DNA replication"/>
    <property type="evidence" value="ECO:0007669"/>
    <property type="project" value="InterPro"/>
</dbReference>
<dbReference type="CDD" id="cd06571">
    <property type="entry name" value="Bac_DnaA_C"/>
    <property type="match status" value="1"/>
</dbReference>
<dbReference type="GO" id="GO:0006270">
    <property type="term" value="P:DNA replication initiation"/>
    <property type="evidence" value="ECO:0007669"/>
    <property type="project" value="InterPro"/>
</dbReference>
<dbReference type="InterPro" id="IPR013159">
    <property type="entry name" value="DnaA_C"/>
</dbReference>
<dbReference type="Pfam" id="PF08299">
    <property type="entry name" value="Bac_DnaA_C"/>
    <property type="match status" value="1"/>
</dbReference>
<dbReference type="EMBL" id="UOEE01000064">
    <property type="protein sequence ID" value="VAV88409.1"/>
    <property type="molecule type" value="Genomic_DNA"/>
</dbReference>
<proteinExistence type="predicted"/>
<dbReference type="GO" id="GO:0043565">
    <property type="term" value="F:sequence-specific DNA binding"/>
    <property type="evidence" value="ECO:0007669"/>
    <property type="project" value="InterPro"/>
</dbReference>
<dbReference type="GO" id="GO:0005524">
    <property type="term" value="F:ATP binding"/>
    <property type="evidence" value="ECO:0007669"/>
    <property type="project" value="InterPro"/>
</dbReference>
<reference evidence="2" key="1">
    <citation type="submission" date="2018-06" db="EMBL/GenBank/DDBJ databases">
        <authorList>
            <person name="Zhirakovskaya E."/>
        </authorList>
    </citation>
    <scope>NUCLEOTIDE SEQUENCE</scope>
</reference>
<feature type="domain" description="Chromosomal replication initiator DnaA C-terminal" evidence="1">
    <location>
        <begin position="15"/>
        <end position="84"/>
    </location>
</feature>
<organism evidence="2">
    <name type="scientific">hydrothermal vent metagenome</name>
    <dbReference type="NCBI Taxonomy" id="652676"/>
    <lineage>
        <taxon>unclassified sequences</taxon>
        <taxon>metagenomes</taxon>
        <taxon>ecological metagenomes</taxon>
    </lineage>
</organism>
<protein>
    <submittedName>
        <fullName evidence="2">Chromosomal replication initiator protein DnaA</fullName>
    </submittedName>
</protein>
<dbReference type="Gene3D" id="1.10.1750.10">
    <property type="match status" value="1"/>
</dbReference>
<accession>A0A3B0R884</accession>
<dbReference type="AlphaFoldDB" id="A0A3B0R884"/>
<gene>
    <name evidence="2" type="ORF">MNBD_ALPHA06-255</name>
</gene>
<sequence length="115" mass="13022">MNDQYVLRRQADEASARLTRALVCFSFNVKESELAAATRSNAKAAFARQIAMYLSHVAFELSLSRVAYAFGRDRTTVSHACHLIEDRRDDPKFDQKLDDLEQVLREVRAPAGQFG</sequence>
<dbReference type="SMART" id="SM00760">
    <property type="entry name" value="Bac_DnaA_C"/>
    <property type="match status" value="1"/>
</dbReference>
<dbReference type="SUPFAM" id="SSF48295">
    <property type="entry name" value="TrpR-like"/>
    <property type="match status" value="1"/>
</dbReference>
<dbReference type="InterPro" id="IPR010921">
    <property type="entry name" value="Trp_repressor/repl_initiator"/>
</dbReference>
<evidence type="ECO:0000259" key="1">
    <source>
        <dbReference type="SMART" id="SM00760"/>
    </source>
</evidence>